<proteinExistence type="predicted"/>
<comment type="caution">
    <text evidence="1">The sequence shown here is derived from an EMBL/GenBank/DDBJ whole genome shotgun (WGS) entry which is preliminary data.</text>
</comment>
<accession>A0ABS6B660</accession>
<gene>
    <name evidence="1" type="ORF">KO481_25570</name>
</gene>
<organism evidence="1 2">
    <name type="scientific">Nocardia albiluteola</name>
    <dbReference type="NCBI Taxonomy" id="2842303"/>
    <lineage>
        <taxon>Bacteria</taxon>
        <taxon>Bacillati</taxon>
        <taxon>Actinomycetota</taxon>
        <taxon>Actinomycetes</taxon>
        <taxon>Mycobacteriales</taxon>
        <taxon>Nocardiaceae</taxon>
        <taxon>Nocardia</taxon>
    </lineage>
</organism>
<protein>
    <submittedName>
        <fullName evidence="1">Uncharacterized protein</fullName>
    </submittedName>
</protein>
<dbReference type="RefSeq" id="WP_215920496.1">
    <property type="nucleotide sequence ID" value="NZ_JAHKNI010000009.1"/>
</dbReference>
<keyword evidence="2" id="KW-1185">Reference proteome</keyword>
<reference evidence="1 2" key="1">
    <citation type="submission" date="2021-06" db="EMBL/GenBank/DDBJ databases">
        <title>Actinomycetes sequencing.</title>
        <authorList>
            <person name="Shan Q."/>
        </authorList>
    </citation>
    <scope>NUCLEOTIDE SEQUENCE [LARGE SCALE GENOMIC DNA]</scope>
    <source>
        <strain evidence="1 2">NEAU-G5</strain>
    </source>
</reference>
<evidence type="ECO:0000313" key="2">
    <source>
        <dbReference type="Proteomes" id="UP000733379"/>
    </source>
</evidence>
<dbReference type="Proteomes" id="UP000733379">
    <property type="component" value="Unassembled WGS sequence"/>
</dbReference>
<sequence>MLIAGRIGEWTFIYDDLGETRCLWHLEQRPPVHTTAALSAPGKVAATGSVAMTGHVGFAYAVDGQLLVFHTMRMICALAGLPRTLDELRDVPLVIAPYE</sequence>
<evidence type="ECO:0000313" key="1">
    <source>
        <dbReference type="EMBL" id="MBU3064886.1"/>
    </source>
</evidence>
<dbReference type="EMBL" id="JAHKNI010000009">
    <property type="protein sequence ID" value="MBU3064886.1"/>
    <property type="molecule type" value="Genomic_DNA"/>
</dbReference>
<name>A0ABS6B660_9NOCA</name>